<keyword evidence="2" id="KW-1185">Reference proteome</keyword>
<name>A0A0M4U6J5_9GAMM</name>
<dbReference type="KEGG" id="pur:AOC03_06045"/>
<evidence type="ECO:0000313" key="1">
    <source>
        <dbReference type="EMBL" id="ALF60781.1"/>
    </source>
</evidence>
<dbReference type="AlphaFoldDB" id="A0A0M4U6J5"/>
<dbReference type="Proteomes" id="UP000059847">
    <property type="component" value="Chromosome"/>
</dbReference>
<sequence length="129" mass="15438">MFAVYQFWINTQQSKTTFEDSISKEYRDIFKNIPYSALIGKTLIDEEVNQATNGIYNYMDFCNEQIFLRKTGRVRKDTWNNWQEGMCTNFLLPIFVSVSKEVFEELPNIFTELRRVMAENYSTDPKKWK</sequence>
<gene>
    <name evidence="1" type="ORF">AOC03_06045</name>
</gene>
<proteinExistence type="predicted"/>
<accession>A0A0M4U6J5</accession>
<organism evidence="1 2">
    <name type="scientific">Psychrobacter urativorans</name>
    <dbReference type="NCBI Taxonomy" id="45610"/>
    <lineage>
        <taxon>Bacteria</taxon>
        <taxon>Pseudomonadati</taxon>
        <taxon>Pseudomonadota</taxon>
        <taxon>Gammaproteobacteria</taxon>
        <taxon>Moraxellales</taxon>
        <taxon>Moraxellaceae</taxon>
        <taxon>Psychrobacter</taxon>
    </lineage>
</organism>
<reference evidence="1 2" key="1">
    <citation type="submission" date="2015-09" db="EMBL/GenBank/DDBJ databases">
        <title>Complete genome of Psychrobacter urativorans R10.10B.</title>
        <authorList>
            <person name="See-Too W.S."/>
            <person name="Chan K.G."/>
        </authorList>
    </citation>
    <scope>NUCLEOTIDE SEQUENCE [LARGE SCALE GENOMIC DNA]</scope>
    <source>
        <strain evidence="1 2">R10.10B</strain>
    </source>
</reference>
<dbReference type="OrthoDB" id="8912757at2"/>
<protein>
    <submittedName>
        <fullName evidence="1">Uncharacterized protein</fullName>
    </submittedName>
</protein>
<dbReference type="EMBL" id="CP012678">
    <property type="protein sequence ID" value="ALF60781.1"/>
    <property type="molecule type" value="Genomic_DNA"/>
</dbReference>
<evidence type="ECO:0000313" key="2">
    <source>
        <dbReference type="Proteomes" id="UP000059847"/>
    </source>
</evidence>
<dbReference type="RefSeq" id="WP_062536549.1">
    <property type="nucleotide sequence ID" value="NZ_CP012678.1"/>
</dbReference>